<accession>A0A7H9B9G5</accession>
<gene>
    <name evidence="4" type="ORF">HG535_0G02550</name>
</gene>
<dbReference type="OrthoDB" id="4356994at2759"/>
<dbReference type="SMART" id="SM00066">
    <property type="entry name" value="GAL4"/>
    <property type="match status" value="1"/>
</dbReference>
<dbReference type="CDD" id="cd00067">
    <property type="entry name" value="GAL4"/>
    <property type="match status" value="1"/>
</dbReference>
<feature type="domain" description="Zn(2)-C6 fungal-type" evidence="3">
    <location>
        <begin position="69"/>
        <end position="100"/>
    </location>
</feature>
<dbReference type="EMBL" id="CP058610">
    <property type="protein sequence ID" value="QLG74372.1"/>
    <property type="molecule type" value="Genomic_DNA"/>
</dbReference>
<organism evidence="4 5">
    <name type="scientific">Zygotorulaspora mrakii</name>
    <name type="common">Zygosaccharomyces mrakii</name>
    <dbReference type="NCBI Taxonomy" id="42260"/>
    <lineage>
        <taxon>Eukaryota</taxon>
        <taxon>Fungi</taxon>
        <taxon>Dikarya</taxon>
        <taxon>Ascomycota</taxon>
        <taxon>Saccharomycotina</taxon>
        <taxon>Saccharomycetes</taxon>
        <taxon>Saccharomycetales</taxon>
        <taxon>Saccharomycetaceae</taxon>
        <taxon>Zygotorulaspora</taxon>
    </lineage>
</organism>
<evidence type="ECO:0000313" key="5">
    <source>
        <dbReference type="Proteomes" id="UP000509704"/>
    </source>
</evidence>
<keyword evidence="2" id="KW-0812">Transmembrane</keyword>
<dbReference type="Pfam" id="PF00172">
    <property type="entry name" value="Zn_clus"/>
    <property type="match status" value="1"/>
</dbReference>
<feature type="compositionally biased region" description="Low complexity" evidence="1">
    <location>
        <begin position="721"/>
        <end position="735"/>
    </location>
</feature>
<dbReference type="GO" id="GO:0000981">
    <property type="term" value="F:DNA-binding transcription factor activity, RNA polymerase II-specific"/>
    <property type="evidence" value="ECO:0007669"/>
    <property type="project" value="InterPro"/>
</dbReference>
<evidence type="ECO:0000313" key="4">
    <source>
        <dbReference type="EMBL" id="QLG74372.1"/>
    </source>
</evidence>
<protein>
    <recommendedName>
        <fullName evidence="3">Zn(2)-C6 fungal-type domain-containing protein</fullName>
    </recommendedName>
</protein>
<evidence type="ECO:0000256" key="2">
    <source>
        <dbReference type="SAM" id="Phobius"/>
    </source>
</evidence>
<feature type="region of interest" description="Disordered" evidence="1">
    <location>
        <begin position="721"/>
        <end position="748"/>
    </location>
</feature>
<dbReference type="PROSITE" id="PS50048">
    <property type="entry name" value="ZN2_CY6_FUNGAL_2"/>
    <property type="match status" value="1"/>
</dbReference>
<keyword evidence="2" id="KW-1133">Transmembrane helix</keyword>
<reference evidence="4 5" key="1">
    <citation type="submission" date="2020-07" db="EMBL/GenBank/DDBJ databases">
        <title>The yeast mating-type switching endonuclease HO is a domesticated member of an unorthodox homing genetic element family.</title>
        <authorList>
            <person name="Coughlan A.Y."/>
            <person name="Lombardi L."/>
            <person name="Braun-Galleani S."/>
            <person name="Martos A.R."/>
            <person name="Galeote V."/>
            <person name="Bigey F."/>
            <person name="Dequin S."/>
            <person name="Byrne K.P."/>
            <person name="Wolfe K.H."/>
        </authorList>
    </citation>
    <scope>NUCLEOTIDE SEQUENCE [LARGE SCALE GENOMIC DNA]</scope>
    <source>
        <strain evidence="4 5">NRRL Y-6702</strain>
    </source>
</reference>
<dbReference type="PANTHER" id="PTHR31405">
    <property type="entry name" value="TRANSCRIPTION FACTOR PDR8-RELATED"/>
    <property type="match status" value="1"/>
</dbReference>
<keyword evidence="5" id="KW-1185">Reference proteome</keyword>
<dbReference type="Proteomes" id="UP000509704">
    <property type="component" value="Chromosome 7"/>
</dbReference>
<dbReference type="InterPro" id="IPR052693">
    <property type="entry name" value="Yeast_MDR_Regulatory"/>
</dbReference>
<feature type="transmembrane region" description="Helical" evidence="2">
    <location>
        <begin position="544"/>
        <end position="561"/>
    </location>
</feature>
<feature type="compositionally biased region" description="Polar residues" evidence="1">
    <location>
        <begin position="41"/>
        <end position="54"/>
    </location>
</feature>
<dbReference type="PROSITE" id="PS00463">
    <property type="entry name" value="ZN2_CY6_FUNGAL_1"/>
    <property type="match status" value="1"/>
</dbReference>
<evidence type="ECO:0000256" key="1">
    <source>
        <dbReference type="SAM" id="MobiDB-lite"/>
    </source>
</evidence>
<proteinExistence type="predicted"/>
<feature type="transmembrane region" description="Helical" evidence="2">
    <location>
        <begin position="510"/>
        <end position="532"/>
    </location>
</feature>
<dbReference type="RefSeq" id="XP_037146097.1">
    <property type="nucleotide sequence ID" value="XM_037290202.1"/>
</dbReference>
<dbReference type="SUPFAM" id="SSF57701">
    <property type="entry name" value="Zn2/Cys6 DNA-binding domain"/>
    <property type="match status" value="1"/>
</dbReference>
<feature type="region of interest" description="Disordered" evidence="1">
    <location>
        <begin position="33"/>
        <end position="62"/>
    </location>
</feature>
<sequence length="794" mass="91168">MNLSYDFNPSVTGETIPESVHEIETTPINVQKEKRNEKGNQENQSSFSFQTTVKESIPPKRRRRKPVKSCAFCRQRKLRCDQRKPICTTCFKRGRKECIYKNNVVEHPSSDSSSGNEILKRKISVLEQRLGITEKDEDGIEPKSKNVLRELNFSQIKENGRRTMFGPTAVRVFFLSERWGLTKKYSQLWAKVKTERKRIKSDTGYSMLHENMLIEEPYRELPPSTEAYTLLSEVQSSLPSYEAILRAIESFFGDDELFIINPAFDRLKVLNDFQESFVPGRISSATFERPICKLVGSSKKNYYKIAVILGIIMYTSRQYETAISYENFFVMLNGLSTGKTNYVERVQTTFLRYSFRVKWGLTGGDSPHTIMLVNSMVNEATLLGLNTNINQTFEGHETLYGNLTSLRKLWLWIMFCDFDSALQMGSLLKVPDDLVFDETVFAIENDVPKSLYKLMGSFLKIARPMLLSVYSKKVTPDLEQYCDDIISFIEQDFPPIEHYTNEKLISKTNLSSVMILSASISLLLAFYGLRFLALKEKTYYMKNALGTTTIMAFYLSINVIIENYNRDKKAFPESLENDVKYLSPYMCLAVSFLHRLIIRALSIFYTIFYYKLTLFENGLLVLGAEPRDTPIDMTSFRVPSFEKLSFMSVFDEFSIVFDRLARSSDKVFNSLVRRSNILITTFALEKLCHKVMDKVLESRKIAEETWMVQYQNDIGTLAANTASPPTANNTTNIISGTASPKGDNPDGVPSIAAGVENMADSIEDDFWISYNVNWDEFLNSVDDVEFYHELMKRD</sequence>
<dbReference type="KEGG" id="zmk:HG535_0G02550"/>
<dbReference type="GeneID" id="59238155"/>
<dbReference type="GO" id="GO:0008270">
    <property type="term" value="F:zinc ion binding"/>
    <property type="evidence" value="ECO:0007669"/>
    <property type="project" value="InterPro"/>
</dbReference>
<dbReference type="InterPro" id="IPR036864">
    <property type="entry name" value="Zn2-C6_fun-type_DNA-bd_sf"/>
</dbReference>
<feature type="transmembrane region" description="Helical" evidence="2">
    <location>
        <begin position="581"/>
        <end position="610"/>
    </location>
</feature>
<dbReference type="AlphaFoldDB" id="A0A7H9B9G5"/>
<evidence type="ECO:0000259" key="3">
    <source>
        <dbReference type="PROSITE" id="PS50048"/>
    </source>
</evidence>
<name>A0A7H9B9G5_ZYGMR</name>
<dbReference type="PANTHER" id="PTHR31405:SF8">
    <property type="entry name" value="TRANSCRIPTION FACTOR PDR8-RELATED"/>
    <property type="match status" value="1"/>
</dbReference>
<keyword evidence="2" id="KW-0472">Membrane</keyword>
<dbReference type="InterPro" id="IPR001138">
    <property type="entry name" value="Zn2Cys6_DnaBD"/>
</dbReference>
<dbReference type="Gene3D" id="4.10.240.10">
    <property type="entry name" value="Zn(2)-C6 fungal-type DNA-binding domain"/>
    <property type="match status" value="1"/>
</dbReference>